<sequence>MTEMKADIIIIGGSLGGTLAAFSAAKSGKKVILTEETDWLGGQLTSQAVPPDEHPWIEQFGCTQTYREFRNRVREYYRKNYPLKQEEKENPVLNPGNAWVSRLSHEPKVALSILKEMLSPYVNSGRISVLYSAVPVRAEVENDVIQSVTVEKTGTGERILLKGSFFIDATECGDLLPLTGAEYVTGAESRAETGEEHAGEVSRPQDMQSFTFVFALEHIEGEDFTIEKPAQYEFWKEYQAPFLKHKQLSWFIPDAHTGSSKEFKMFSHEDSWGLWDYRRIADQSSYQGLYEGDISLINWPQNDYWLGSIIDVDADEKEKHLYQSKQLGYSLLYWLQTEAPRPDGGKGYPGLRLRGEVLGTDDGFAKFPYIRESRRIKAIHTVVEEDINANLRDSIKKVKGSVGIGCYRIDLHPTIETNTLFYAESFPFEIPLGSLIPVRLQNLLPACKNIGTTHLTNGCFRVHPVEWNIGESAGYLAAFAADHNVTPKEVLEQEDSLRSYQSMLEKNGIVLHWPEVGAV</sequence>
<evidence type="ECO:0000313" key="2">
    <source>
        <dbReference type="Proteomes" id="UP000028549"/>
    </source>
</evidence>
<dbReference type="Pfam" id="PF12831">
    <property type="entry name" value="FAD_oxidored"/>
    <property type="match status" value="1"/>
</dbReference>
<dbReference type="AlphaFoldDB" id="A0A084GXX1"/>
<evidence type="ECO:0000313" key="1">
    <source>
        <dbReference type="EMBL" id="KEZ52183.1"/>
    </source>
</evidence>
<keyword evidence="2" id="KW-1185">Reference proteome</keyword>
<dbReference type="EMBL" id="JNVC02000005">
    <property type="protein sequence ID" value="KEZ52183.1"/>
    <property type="molecule type" value="Genomic_DNA"/>
</dbReference>
<dbReference type="InterPro" id="IPR036188">
    <property type="entry name" value="FAD/NAD-bd_sf"/>
</dbReference>
<dbReference type="PANTHER" id="PTHR42716:SF1">
    <property type="entry name" value="SLL0471 PROTEIN"/>
    <property type="match status" value="1"/>
</dbReference>
<dbReference type="GO" id="GO:0008734">
    <property type="term" value="F:L-aspartate oxidase activity"/>
    <property type="evidence" value="ECO:0007669"/>
    <property type="project" value="InterPro"/>
</dbReference>
<dbReference type="GO" id="GO:0009435">
    <property type="term" value="P:NAD+ biosynthetic process"/>
    <property type="evidence" value="ECO:0007669"/>
    <property type="project" value="InterPro"/>
</dbReference>
<dbReference type="STRING" id="246786.GS18_0213995"/>
<comment type="caution">
    <text evidence="1">The sequence shown here is derived from an EMBL/GenBank/DDBJ whole genome shotgun (WGS) entry which is preliminary data.</text>
</comment>
<name>A0A084GXX1_METID</name>
<dbReference type="Proteomes" id="UP000028549">
    <property type="component" value="Unassembled WGS sequence"/>
</dbReference>
<dbReference type="SUPFAM" id="SSF51905">
    <property type="entry name" value="FAD/NAD(P)-binding domain"/>
    <property type="match status" value="1"/>
</dbReference>
<dbReference type="RefSeq" id="WP_029567017.1">
    <property type="nucleotide sequence ID" value="NZ_JNVC02000005.1"/>
</dbReference>
<dbReference type="Gene3D" id="3.40.50.720">
    <property type="entry name" value="NAD(P)-binding Rossmann-like Domain"/>
    <property type="match status" value="1"/>
</dbReference>
<accession>A0A084GXX1</accession>
<proteinExistence type="predicted"/>
<dbReference type="OrthoDB" id="615715at2"/>
<dbReference type="InterPro" id="IPR005288">
    <property type="entry name" value="NadB"/>
</dbReference>
<gene>
    <name evidence="1" type="ORF">GS18_0213995</name>
</gene>
<organism evidence="1 2">
    <name type="scientific">Metabacillus indicus</name>
    <name type="common">Bacillus indicus</name>
    <dbReference type="NCBI Taxonomy" id="246786"/>
    <lineage>
        <taxon>Bacteria</taxon>
        <taxon>Bacillati</taxon>
        <taxon>Bacillota</taxon>
        <taxon>Bacilli</taxon>
        <taxon>Bacillales</taxon>
        <taxon>Bacillaceae</taxon>
        <taxon>Metabacillus</taxon>
    </lineage>
</organism>
<dbReference type="PANTHER" id="PTHR42716">
    <property type="entry name" value="L-ASPARTATE OXIDASE"/>
    <property type="match status" value="1"/>
</dbReference>
<protein>
    <submittedName>
        <fullName evidence="1">FAD-dependent oxidoreductase</fullName>
    </submittedName>
</protein>
<reference evidence="1 2" key="1">
    <citation type="journal article" date="2005" name="Int. J. Syst. Evol. Microbiol.">
        <title>Bacillus cibi sp. nov., isolated from jeotgal, a traditional Korean fermented seafood.</title>
        <authorList>
            <person name="Yoon J.H."/>
            <person name="Lee C.H."/>
            <person name="Oh T.K."/>
        </authorList>
    </citation>
    <scope>NUCLEOTIDE SEQUENCE [LARGE SCALE GENOMIC DNA]</scope>
    <source>
        <strain evidence="1 2">DSM 16189</strain>
    </source>
</reference>